<dbReference type="Proteomes" id="UP001151699">
    <property type="component" value="Chromosome X"/>
</dbReference>
<sequence>MKLRLRRTGCNDEVYLQHQQYNKGNQTIVKFGTVIRLRKMLTKMVFIVVNSGYETERKRNRHGLSLSSTVYISPILEISMNITIKFDYNHVASTISLGSLSMLTKKIHQNSHHTTKFRLSQRLRIWDEKIKFRKFEEQNKFADHGSRMNLTDSEHLQTFYFDIHLRNIFRTDGRGFICFSQHNTMKQENRPQEALKLLVSKSSKILLNKYISALVFDLQLPTARWINSYSVCFHKYSYDWVSCTRGTTSQIFMTIGQVSHTVYIMFLILSIFPDLKGVKIERKSKQGEYFRKYSVDTAMIIVRMMLFQVEYFVLRFFNYYVEPFTQICGDHVHQSESSNNVNTVVVDVVTYSNKSRLCAITPRDWRRMVVTTVDCLLDTLNSFVDFLEEMADENHEFLVVEEELLLDMIRFCFHYSFVNDLPNSLSLMSSMNHMFADDVQLYKHFKEDAVVDSVRELNDYLRSVCRWARENTEVPPNVLYNDIVPYT</sequence>
<organism evidence="1 2">
    <name type="scientific">Pseudolycoriella hygida</name>
    <dbReference type="NCBI Taxonomy" id="35572"/>
    <lineage>
        <taxon>Eukaryota</taxon>
        <taxon>Metazoa</taxon>
        <taxon>Ecdysozoa</taxon>
        <taxon>Arthropoda</taxon>
        <taxon>Hexapoda</taxon>
        <taxon>Insecta</taxon>
        <taxon>Pterygota</taxon>
        <taxon>Neoptera</taxon>
        <taxon>Endopterygota</taxon>
        <taxon>Diptera</taxon>
        <taxon>Nematocera</taxon>
        <taxon>Sciaroidea</taxon>
        <taxon>Sciaridae</taxon>
        <taxon>Pseudolycoriella</taxon>
    </lineage>
</organism>
<dbReference type="AlphaFoldDB" id="A0A9Q0MWV9"/>
<proteinExistence type="predicted"/>
<accession>A0A9Q0MWV9</accession>
<gene>
    <name evidence="1" type="ORF">Bhyg_11401</name>
</gene>
<dbReference type="EMBL" id="WJQU01000003">
    <property type="protein sequence ID" value="KAJ6638664.1"/>
    <property type="molecule type" value="Genomic_DNA"/>
</dbReference>
<keyword evidence="2" id="KW-1185">Reference proteome</keyword>
<name>A0A9Q0MWV9_9DIPT</name>
<protein>
    <submittedName>
        <fullName evidence="1">Uncharacterized protein</fullName>
    </submittedName>
</protein>
<reference evidence="1" key="1">
    <citation type="submission" date="2022-07" db="EMBL/GenBank/DDBJ databases">
        <authorList>
            <person name="Trinca V."/>
            <person name="Uliana J.V.C."/>
            <person name="Torres T.T."/>
            <person name="Ward R.J."/>
            <person name="Monesi N."/>
        </authorList>
    </citation>
    <scope>NUCLEOTIDE SEQUENCE</scope>
    <source>
        <strain evidence="1">HSMRA1968</strain>
        <tissue evidence="1">Whole embryos</tissue>
    </source>
</reference>
<evidence type="ECO:0000313" key="1">
    <source>
        <dbReference type="EMBL" id="KAJ6638664.1"/>
    </source>
</evidence>
<evidence type="ECO:0000313" key="2">
    <source>
        <dbReference type="Proteomes" id="UP001151699"/>
    </source>
</evidence>
<comment type="caution">
    <text evidence="1">The sequence shown here is derived from an EMBL/GenBank/DDBJ whole genome shotgun (WGS) entry which is preliminary data.</text>
</comment>